<gene>
    <name evidence="3" type="ORF">LSALG_LOCUS15573</name>
</gene>
<feature type="signal peptide" evidence="2">
    <location>
        <begin position="1"/>
        <end position="34"/>
    </location>
</feature>
<dbReference type="InterPro" id="IPR034565">
    <property type="entry name" value="Put_cell_wall"/>
</dbReference>
<reference evidence="3" key="1">
    <citation type="submission" date="2023-04" db="EMBL/GenBank/DDBJ databases">
        <authorList>
            <person name="Vijverberg K."/>
            <person name="Xiong W."/>
            <person name="Schranz E."/>
        </authorList>
    </citation>
    <scope>NUCLEOTIDE SEQUENCE</scope>
</reference>
<evidence type="ECO:0000313" key="4">
    <source>
        <dbReference type="Proteomes" id="UP001177003"/>
    </source>
</evidence>
<evidence type="ECO:0008006" key="5">
    <source>
        <dbReference type="Google" id="ProtNLM"/>
    </source>
</evidence>
<organism evidence="3 4">
    <name type="scientific">Lactuca saligna</name>
    <name type="common">Willowleaf lettuce</name>
    <dbReference type="NCBI Taxonomy" id="75948"/>
    <lineage>
        <taxon>Eukaryota</taxon>
        <taxon>Viridiplantae</taxon>
        <taxon>Streptophyta</taxon>
        <taxon>Embryophyta</taxon>
        <taxon>Tracheophyta</taxon>
        <taxon>Spermatophyta</taxon>
        <taxon>Magnoliopsida</taxon>
        <taxon>eudicotyledons</taxon>
        <taxon>Gunneridae</taxon>
        <taxon>Pentapetalae</taxon>
        <taxon>asterids</taxon>
        <taxon>campanulids</taxon>
        <taxon>Asterales</taxon>
        <taxon>Asteraceae</taxon>
        <taxon>Cichorioideae</taxon>
        <taxon>Cichorieae</taxon>
        <taxon>Lactucinae</taxon>
        <taxon>Lactuca</taxon>
    </lineage>
</organism>
<evidence type="ECO:0000256" key="2">
    <source>
        <dbReference type="SAM" id="SignalP"/>
    </source>
</evidence>
<feature type="compositionally biased region" description="Low complexity" evidence="1">
    <location>
        <begin position="112"/>
        <end position="135"/>
    </location>
</feature>
<proteinExistence type="predicted"/>
<protein>
    <recommendedName>
        <fullName evidence="5">Cell wall protein</fullName>
    </recommendedName>
</protein>
<sequence>MSSHYSPSQEMAKTSPKLLALLLLFHILITMTVARPVILEKNLKNPESFFDHDRGYLIPGIGRGIKPKCKDGFNPFTYNPVTGGNDGFLGDVPTVPSVGGRSYVPGGDDTFVPNPGVEVPNPGNNGGISPSPSSK</sequence>
<dbReference type="PANTHER" id="PTHR36733:SF1">
    <property type="entry name" value="CELL WALL PROTEIN-RELATED"/>
    <property type="match status" value="1"/>
</dbReference>
<dbReference type="Proteomes" id="UP001177003">
    <property type="component" value="Chromosome 3"/>
</dbReference>
<keyword evidence="2" id="KW-0732">Signal</keyword>
<keyword evidence="4" id="KW-1185">Reference proteome</keyword>
<name>A0AA36DYQ8_LACSI</name>
<dbReference type="EMBL" id="OX465079">
    <property type="protein sequence ID" value="CAI9275547.1"/>
    <property type="molecule type" value="Genomic_DNA"/>
</dbReference>
<feature type="chain" id="PRO_5041458378" description="Cell wall protein" evidence="2">
    <location>
        <begin position="35"/>
        <end position="135"/>
    </location>
</feature>
<evidence type="ECO:0000256" key="1">
    <source>
        <dbReference type="SAM" id="MobiDB-lite"/>
    </source>
</evidence>
<feature type="region of interest" description="Disordered" evidence="1">
    <location>
        <begin position="105"/>
        <end position="135"/>
    </location>
</feature>
<accession>A0AA36DYQ8</accession>
<evidence type="ECO:0000313" key="3">
    <source>
        <dbReference type="EMBL" id="CAI9275547.1"/>
    </source>
</evidence>
<dbReference type="PANTHER" id="PTHR36733">
    <property type="entry name" value="CELL WALL PROTEIN-RELATED"/>
    <property type="match status" value="1"/>
</dbReference>
<dbReference type="AlphaFoldDB" id="A0AA36DYQ8"/>